<evidence type="ECO:0000259" key="5">
    <source>
        <dbReference type="PROSITE" id="PS50217"/>
    </source>
</evidence>
<evidence type="ECO:0000313" key="6">
    <source>
        <dbReference type="EMBL" id="WVZ20930.1"/>
    </source>
</evidence>
<dbReference type="EMBL" id="CP144699">
    <property type="protein sequence ID" value="WVZ20930.1"/>
    <property type="molecule type" value="Genomic_DNA"/>
</dbReference>
<feature type="compositionally biased region" description="Basic and acidic residues" evidence="4">
    <location>
        <begin position="147"/>
        <end position="164"/>
    </location>
</feature>
<evidence type="ECO:0000256" key="2">
    <source>
        <dbReference type="ARBA" id="ARBA00023125"/>
    </source>
</evidence>
<dbReference type="GO" id="GO:0003700">
    <property type="term" value="F:DNA-binding transcription factor activity"/>
    <property type="evidence" value="ECO:0007669"/>
    <property type="project" value="InterPro"/>
</dbReference>
<keyword evidence="3" id="KW-0539">Nucleus</keyword>
<dbReference type="SMART" id="SM00338">
    <property type="entry name" value="BRLZ"/>
    <property type="match status" value="1"/>
</dbReference>
<sequence length="229" mass="25540">MVWVPLSTPNVAIAFSLPNSVKRETKGLGRMASPPSKPPHIFFSVREKAMASSSPCDYWPHLSHSLSSSSSSPSPSSSSLSQTLLPPPPPPPSSVEHVWNDLKLSSLSNSPVDFNHSSSHSSLLSLSPSHNLLSLSNASFHSNHTARHQDQHHNRIMKNRESAVRSRARKQAYRKGLEDEIARLTEENSRLRKELKERIALREPVLPVEPRRLHSENKTCVLSLHVLRL</sequence>
<dbReference type="CDD" id="cd14707">
    <property type="entry name" value="bZIP_plant_BZIP46"/>
    <property type="match status" value="1"/>
</dbReference>
<organism evidence="6 7">
    <name type="scientific">Vigna mungo</name>
    <name type="common">Black gram</name>
    <name type="synonym">Phaseolus mungo</name>
    <dbReference type="NCBI Taxonomy" id="3915"/>
    <lineage>
        <taxon>Eukaryota</taxon>
        <taxon>Viridiplantae</taxon>
        <taxon>Streptophyta</taxon>
        <taxon>Embryophyta</taxon>
        <taxon>Tracheophyta</taxon>
        <taxon>Spermatophyta</taxon>
        <taxon>Magnoliopsida</taxon>
        <taxon>eudicotyledons</taxon>
        <taxon>Gunneridae</taxon>
        <taxon>Pentapetalae</taxon>
        <taxon>rosids</taxon>
        <taxon>fabids</taxon>
        <taxon>Fabales</taxon>
        <taxon>Fabaceae</taxon>
        <taxon>Papilionoideae</taxon>
        <taxon>50 kb inversion clade</taxon>
        <taxon>NPAAA clade</taxon>
        <taxon>indigoferoid/millettioid clade</taxon>
        <taxon>Phaseoleae</taxon>
        <taxon>Vigna</taxon>
    </lineage>
</organism>
<feature type="region of interest" description="Disordered" evidence="4">
    <location>
        <begin position="67"/>
        <end position="97"/>
    </location>
</feature>
<evidence type="ECO:0000313" key="7">
    <source>
        <dbReference type="Proteomes" id="UP001374535"/>
    </source>
</evidence>
<dbReference type="PANTHER" id="PTHR22952:SF433">
    <property type="entry name" value="PROTEIN FD"/>
    <property type="match status" value="1"/>
</dbReference>
<dbReference type="AlphaFoldDB" id="A0AAQ3P3H0"/>
<evidence type="ECO:0000256" key="1">
    <source>
        <dbReference type="ARBA" id="ARBA00004123"/>
    </source>
</evidence>
<comment type="subcellular location">
    <subcellularLocation>
        <location evidence="1">Nucleus</location>
    </subcellularLocation>
</comment>
<dbReference type="InterPro" id="IPR043452">
    <property type="entry name" value="BZIP46-like"/>
</dbReference>
<gene>
    <name evidence="6" type="ORF">V8G54_008252</name>
</gene>
<dbReference type="Gene3D" id="1.20.5.170">
    <property type="match status" value="1"/>
</dbReference>
<dbReference type="PANTHER" id="PTHR22952">
    <property type="entry name" value="CAMP-RESPONSE ELEMENT BINDING PROTEIN-RELATED"/>
    <property type="match status" value="1"/>
</dbReference>
<feature type="compositionally biased region" description="Low complexity" evidence="4">
    <location>
        <begin position="67"/>
        <end position="84"/>
    </location>
</feature>
<evidence type="ECO:0000256" key="3">
    <source>
        <dbReference type="ARBA" id="ARBA00023242"/>
    </source>
</evidence>
<dbReference type="Pfam" id="PF00170">
    <property type="entry name" value="bZIP_1"/>
    <property type="match status" value="1"/>
</dbReference>
<keyword evidence="2" id="KW-0238">DNA-binding</keyword>
<dbReference type="SUPFAM" id="SSF57959">
    <property type="entry name" value="Leucine zipper domain"/>
    <property type="match status" value="1"/>
</dbReference>
<feature type="region of interest" description="Disordered" evidence="4">
    <location>
        <begin position="143"/>
        <end position="175"/>
    </location>
</feature>
<proteinExistence type="predicted"/>
<dbReference type="GO" id="GO:0045893">
    <property type="term" value="P:positive regulation of DNA-templated transcription"/>
    <property type="evidence" value="ECO:0007669"/>
    <property type="project" value="InterPro"/>
</dbReference>
<dbReference type="PROSITE" id="PS00036">
    <property type="entry name" value="BZIP_BASIC"/>
    <property type="match status" value="1"/>
</dbReference>
<accession>A0AAQ3P3H0</accession>
<dbReference type="InterPro" id="IPR004827">
    <property type="entry name" value="bZIP"/>
</dbReference>
<dbReference type="GO" id="GO:0003677">
    <property type="term" value="F:DNA binding"/>
    <property type="evidence" value="ECO:0007669"/>
    <property type="project" value="UniProtKB-KW"/>
</dbReference>
<reference evidence="6 7" key="1">
    <citation type="journal article" date="2023" name="Life. Sci Alliance">
        <title>Evolutionary insights into 3D genome organization and epigenetic landscape of Vigna mungo.</title>
        <authorList>
            <person name="Junaid A."/>
            <person name="Singh B."/>
            <person name="Bhatia S."/>
        </authorList>
    </citation>
    <scope>NUCLEOTIDE SEQUENCE [LARGE SCALE GENOMIC DNA]</scope>
    <source>
        <strain evidence="6">Urdbean</strain>
    </source>
</reference>
<name>A0AAQ3P3H0_VIGMU</name>
<evidence type="ECO:0000256" key="4">
    <source>
        <dbReference type="SAM" id="MobiDB-lite"/>
    </source>
</evidence>
<protein>
    <recommendedName>
        <fullName evidence="5">BZIP domain-containing protein</fullName>
    </recommendedName>
</protein>
<dbReference type="InterPro" id="IPR046347">
    <property type="entry name" value="bZIP_sf"/>
</dbReference>
<feature type="domain" description="BZIP" evidence="5">
    <location>
        <begin position="149"/>
        <end position="197"/>
    </location>
</feature>
<dbReference type="Proteomes" id="UP001374535">
    <property type="component" value="Chromosome 2"/>
</dbReference>
<keyword evidence="7" id="KW-1185">Reference proteome</keyword>
<dbReference type="GO" id="GO:0005634">
    <property type="term" value="C:nucleus"/>
    <property type="evidence" value="ECO:0007669"/>
    <property type="project" value="UniProtKB-SubCell"/>
</dbReference>
<dbReference type="PROSITE" id="PS50217">
    <property type="entry name" value="BZIP"/>
    <property type="match status" value="1"/>
</dbReference>